<evidence type="ECO:0000313" key="1">
    <source>
        <dbReference type="EMBL" id="GGD50212.1"/>
    </source>
</evidence>
<reference evidence="1" key="1">
    <citation type="journal article" date="2014" name="Int. J. Syst. Evol. Microbiol.">
        <title>Complete genome sequence of Corynebacterium casei LMG S-19264T (=DSM 44701T), isolated from a smear-ripened cheese.</title>
        <authorList>
            <consortium name="US DOE Joint Genome Institute (JGI-PGF)"/>
            <person name="Walter F."/>
            <person name="Albersmeier A."/>
            <person name="Kalinowski J."/>
            <person name="Ruckert C."/>
        </authorList>
    </citation>
    <scope>NUCLEOTIDE SEQUENCE</scope>
    <source>
        <strain evidence="1">CGMCC 1.15958</strain>
    </source>
</reference>
<comment type="caution">
    <text evidence="1">The sequence shown here is derived from an EMBL/GenBank/DDBJ whole genome shotgun (WGS) entry which is preliminary data.</text>
</comment>
<proteinExistence type="predicted"/>
<name>A0A916YLH7_9BACT</name>
<dbReference type="PANTHER" id="PTHR39338:SF7">
    <property type="entry name" value="BLL6692 PROTEIN"/>
    <property type="match status" value="1"/>
</dbReference>
<sequence length="404" mass="47436">MLLIHQMLTNFFYHLRENNLKVNLREHLTLLEALNKEVVVYNTEDFYFLSRAIYVKHEQNLDLFDRLFSQFFDGVEEVRVEDFLKIDDSWLIKKFLSELSEEEKEAIKAAGGLDELLERLRKTIEEQKERHEGGTKWVGTGGTSPFGNGGYNPAGIRIGGKGGGKNAAKIWDKREFKNYDDNLELNTRNTQMALRLLRILTREGVEDELNLEETIDRTCNNAGFLDIKMQASKQNRVKILLLLDVGGSMDDFVEECSMLFSSAKHQFKNLEFYYFHNCVYENMWKDNNRRYEDKISTWDVLNKYNKDYKVIFVGDASMSPWELSEPRGSVEHFNAEAGTVWLERFRDKFPNLIWLNPINDGYWQYTHTIQEIRKWSDNRMFPLTISGLEKAMKCLKNSKLKFNS</sequence>
<dbReference type="AlphaFoldDB" id="A0A916YLH7"/>
<dbReference type="PANTHER" id="PTHR39338">
    <property type="entry name" value="BLL5662 PROTEIN-RELATED"/>
    <property type="match status" value="1"/>
</dbReference>
<protein>
    <recommendedName>
        <fullName evidence="3">VWA domain-containing protein</fullName>
    </recommendedName>
</protein>
<reference evidence="1" key="2">
    <citation type="submission" date="2020-09" db="EMBL/GenBank/DDBJ databases">
        <authorList>
            <person name="Sun Q."/>
            <person name="Zhou Y."/>
        </authorList>
    </citation>
    <scope>NUCLEOTIDE SEQUENCE</scope>
    <source>
        <strain evidence="1">CGMCC 1.15958</strain>
    </source>
</reference>
<keyword evidence="2" id="KW-1185">Reference proteome</keyword>
<dbReference type="Proteomes" id="UP000609064">
    <property type="component" value="Unassembled WGS sequence"/>
</dbReference>
<evidence type="ECO:0008006" key="3">
    <source>
        <dbReference type="Google" id="ProtNLM"/>
    </source>
</evidence>
<organism evidence="1 2">
    <name type="scientific">Emticicia aquatilis</name>
    <dbReference type="NCBI Taxonomy" id="1537369"/>
    <lineage>
        <taxon>Bacteria</taxon>
        <taxon>Pseudomonadati</taxon>
        <taxon>Bacteroidota</taxon>
        <taxon>Cytophagia</taxon>
        <taxon>Cytophagales</taxon>
        <taxon>Leadbetterellaceae</taxon>
        <taxon>Emticicia</taxon>
    </lineage>
</organism>
<evidence type="ECO:0000313" key="2">
    <source>
        <dbReference type="Proteomes" id="UP000609064"/>
    </source>
</evidence>
<dbReference type="EMBL" id="BMKK01000002">
    <property type="protein sequence ID" value="GGD50212.1"/>
    <property type="molecule type" value="Genomic_DNA"/>
</dbReference>
<gene>
    <name evidence="1" type="ORF">GCM10011514_13070</name>
</gene>
<accession>A0A916YLH7</accession>